<name>A0A378JWM4_9GAMM</name>
<keyword evidence="1" id="KW-1133">Transmembrane helix</keyword>
<dbReference type="RefSeq" id="WP_176579742.1">
    <property type="nucleotide sequence ID" value="NZ_CAAAHP010000003.1"/>
</dbReference>
<keyword evidence="1" id="KW-0812">Transmembrane</keyword>
<feature type="transmembrane region" description="Helical" evidence="1">
    <location>
        <begin position="338"/>
        <end position="357"/>
    </location>
</feature>
<feature type="transmembrane region" description="Helical" evidence="1">
    <location>
        <begin position="163"/>
        <end position="189"/>
    </location>
</feature>
<feature type="transmembrane region" description="Helical" evidence="1">
    <location>
        <begin position="307"/>
        <end position="326"/>
    </location>
</feature>
<feature type="transmembrane region" description="Helical" evidence="1">
    <location>
        <begin position="12"/>
        <end position="31"/>
    </location>
</feature>
<dbReference type="AlphaFoldDB" id="A0A378JWM4"/>
<keyword evidence="1" id="KW-0472">Membrane</keyword>
<dbReference type="Proteomes" id="UP000254794">
    <property type="component" value="Unassembled WGS sequence"/>
</dbReference>
<feature type="transmembrane region" description="Helical" evidence="1">
    <location>
        <begin position="256"/>
        <end position="277"/>
    </location>
</feature>
<keyword evidence="3" id="KW-1185">Reference proteome</keyword>
<sequence length="391" mass="46170">MVQESKGLNRDIFRYKCWFITSVLLLGYAYIHVKLTGLYYQIPLESWLDFTVPLPFAQRQLVPFIARLISSVISLQAHEIFFLLELLFVILTFFALQKLLQLEFNNKLALLLSWLFFLLLPLCTIINYRFTLQGGAAAIFYPYDTPSLFFIILGLYLCLKKNWFWLIVCVFFATLNRESSILIVLLIPALYLRSCKDISKLLVPFFSCLGAYILARLWLYYLVLNLSGLYTYWYRYDTSVTNFSVNMQWLFADQNIFMFIFAFAGLPLFWFTFYDYIPLKYRRIRYITFFYFLGLLGVGLVAETRIFAEIIVLIYLPICIAISNWLQNNYIVEPQQQGFWYYLNRYIIFLLIILVLLSNKLIDSVIKQMILVPNWKSFQVKPANLSLIKGT</sequence>
<gene>
    <name evidence="2" type="ORF">NCTC13316_02743</name>
</gene>
<feature type="transmembrane region" description="Helical" evidence="1">
    <location>
        <begin position="201"/>
        <end position="223"/>
    </location>
</feature>
<evidence type="ECO:0000313" key="2">
    <source>
        <dbReference type="EMBL" id="STX52622.1"/>
    </source>
</evidence>
<accession>A0A378JWM4</accession>
<dbReference type="EMBL" id="UGOD01000001">
    <property type="protein sequence ID" value="STX52622.1"/>
    <property type="molecule type" value="Genomic_DNA"/>
</dbReference>
<feature type="transmembrane region" description="Helical" evidence="1">
    <location>
        <begin position="77"/>
        <end position="96"/>
    </location>
</feature>
<proteinExistence type="predicted"/>
<organism evidence="2 3">
    <name type="scientific">Legionella busanensis</name>
    <dbReference type="NCBI Taxonomy" id="190655"/>
    <lineage>
        <taxon>Bacteria</taxon>
        <taxon>Pseudomonadati</taxon>
        <taxon>Pseudomonadota</taxon>
        <taxon>Gammaproteobacteria</taxon>
        <taxon>Legionellales</taxon>
        <taxon>Legionellaceae</taxon>
        <taxon>Legionella</taxon>
    </lineage>
</organism>
<evidence type="ECO:0000256" key="1">
    <source>
        <dbReference type="SAM" id="Phobius"/>
    </source>
</evidence>
<feature type="transmembrane region" description="Helical" evidence="1">
    <location>
        <begin position="284"/>
        <end position="301"/>
    </location>
</feature>
<protein>
    <submittedName>
        <fullName evidence="2">Uncharacterized protein</fullName>
    </submittedName>
</protein>
<reference evidence="2 3" key="1">
    <citation type="submission" date="2018-06" db="EMBL/GenBank/DDBJ databases">
        <authorList>
            <consortium name="Pathogen Informatics"/>
            <person name="Doyle S."/>
        </authorList>
    </citation>
    <scope>NUCLEOTIDE SEQUENCE [LARGE SCALE GENOMIC DNA]</scope>
    <source>
        <strain evidence="2 3">NCTC13316</strain>
    </source>
</reference>
<feature type="transmembrane region" description="Helical" evidence="1">
    <location>
        <begin position="140"/>
        <end position="157"/>
    </location>
</feature>
<feature type="transmembrane region" description="Helical" evidence="1">
    <location>
        <begin position="108"/>
        <end position="128"/>
    </location>
</feature>
<evidence type="ECO:0000313" key="3">
    <source>
        <dbReference type="Proteomes" id="UP000254794"/>
    </source>
</evidence>